<gene>
    <name evidence="2" type="ORF">APZ42_028616</name>
</gene>
<keyword evidence="1" id="KW-0812">Transmembrane</keyword>
<dbReference type="AlphaFoldDB" id="A0A164Q6L4"/>
<sequence length="89" mass="10536">MDEKGSRRQGRKERRSNKEEKEKKLFFFFFFSVGGGGVVVVVEVRRRKREANIIKLVARWVEQTSHFAGCVQPRHAEKRVLFLFLSFSF</sequence>
<name>A0A164Q6L4_9CRUS</name>
<evidence type="ECO:0000313" key="3">
    <source>
        <dbReference type="Proteomes" id="UP000076858"/>
    </source>
</evidence>
<proteinExistence type="predicted"/>
<feature type="transmembrane region" description="Helical" evidence="1">
    <location>
        <begin position="25"/>
        <end position="44"/>
    </location>
</feature>
<keyword evidence="1" id="KW-1133">Transmembrane helix</keyword>
<accession>A0A164Q6L4</accession>
<comment type="caution">
    <text evidence="2">The sequence shown here is derived from an EMBL/GenBank/DDBJ whole genome shotgun (WGS) entry which is preliminary data.</text>
</comment>
<organism evidence="2 3">
    <name type="scientific">Daphnia magna</name>
    <dbReference type="NCBI Taxonomy" id="35525"/>
    <lineage>
        <taxon>Eukaryota</taxon>
        <taxon>Metazoa</taxon>
        <taxon>Ecdysozoa</taxon>
        <taxon>Arthropoda</taxon>
        <taxon>Crustacea</taxon>
        <taxon>Branchiopoda</taxon>
        <taxon>Diplostraca</taxon>
        <taxon>Cladocera</taxon>
        <taxon>Anomopoda</taxon>
        <taxon>Daphniidae</taxon>
        <taxon>Daphnia</taxon>
    </lineage>
</organism>
<reference evidence="2 3" key="1">
    <citation type="submission" date="2016-03" db="EMBL/GenBank/DDBJ databases">
        <title>EvidentialGene: Evidence-directed Construction of Genes on Genomes.</title>
        <authorList>
            <person name="Gilbert D.G."/>
            <person name="Choi J.-H."/>
            <person name="Mockaitis K."/>
            <person name="Colbourne J."/>
            <person name="Pfrender M."/>
        </authorList>
    </citation>
    <scope>NUCLEOTIDE SEQUENCE [LARGE SCALE GENOMIC DNA]</scope>
    <source>
        <strain evidence="2 3">Xinb3</strain>
        <tissue evidence="2">Complete organism</tissue>
    </source>
</reference>
<dbReference type="Proteomes" id="UP000076858">
    <property type="component" value="Unassembled WGS sequence"/>
</dbReference>
<keyword evidence="3" id="KW-1185">Reference proteome</keyword>
<keyword evidence="1" id="KW-0472">Membrane</keyword>
<evidence type="ECO:0000313" key="2">
    <source>
        <dbReference type="EMBL" id="KZS07476.1"/>
    </source>
</evidence>
<dbReference type="EMBL" id="LRGB01002451">
    <property type="protein sequence ID" value="KZS07476.1"/>
    <property type="molecule type" value="Genomic_DNA"/>
</dbReference>
<evidence type="ECO:0000256" key="1">
    <source>
        <dbReference type="SAM" id="Phobius"/>
    </source>
</evidence>
<protein>
    <submittedName>
        <fullName evidence="2">Uncharacterized protein</fullName>
    </submittedName>
</protein>